<organism evidence="1 2">
    <name type="scientific">Citrus sinensis</name>
    <name type="common">Sweet orange</name>
    <name type="synonym">Citrus aurantium var. sinensis</name>
    <dbReference type="NCBI Taxonomy" id="2711"/>
    <lineage>
        <taxon>Eukaryota</taxon>
        <taxon>Viridiplantae</taxon>
        <taxon>Streptophyta</taxon>
        <taxon>Embryophyta</taxon>
        <taxon>Tracheophyta</taxon>
        <taxon>Spermatophyta</taxon>
        <taxon>Magnoliopsida</taxon>
        <taxon>eudicotyledons</taxon>
        <taxon>Gunneridae</taxon>
        <taxon>Pentapetalae</taxon>
        <taxon>rosids</taxon>
        <taxon>malvids</taxon>
        <taxon>Sapindales</taxon>
        <taxon>Rutaceae</taxon>
        <taxon>Aurantioideae</taxon>
        <taxon>Citrus</taxon>
    </lineage>
</organism>
<comment type="caution">
    <text evidence="1">The sequence shown here is derived from an EMBL/GenBank/DDBJ whole genome shotgun (WGS) entry which is preliminary data.</text>
</comment>
<keyword evidence="2" id="KW-1185">Reference proteome</keyword>
<reference evidence="2" key="1">
    <citation type="journal article" date="2023" name="Hortic. Res.">
        <title>A chromosome-level phased genome enabling allele-level studies in sweet orange: a case study on citrus Huanglongbing tolerance.</title>
        <authorList>
            <person name="Wu B."/>
            <person name="Yu Q."/>
            <person name="Deng Z."/>
            <person name="Duan Y."/>
            <person name="Luo F."/>
            <person name="Gmitter F. Jr."/>
        </authorList>
    </citation>
    <scope>NUCLEOTIDE SEQUENCE [LARGE SCALE GENOMIC DNA]</scope>
    <source>
        <strain evidence="2">cv. Valencia</strain>
    </source>
</reference>
<gene>
    <name evidence="1" type="ORF">KPL71_025941</name>
</gene>
<keyword evidence="1" id="KW-0418">Kinase</keyword>
<protein>
    <submittedName>
        <fullName evidence="1">Protein kinase domain-containing protein</fullName>
    </submittedName>
</protein>
<proteinExistence type="predicted"/>
<dbReference type="Proteomes" id="UP000829398">
    <property type="component" value="Chromosome 9"/>
</dbReference>
<accession>A0ACB8HXL9</accession>
<evidence type="ECO:0000313" key="1">
    <source>
        <dbReference type="EMBL" id="KAH9679027.1"/>
    </source>
</evidence>
<name>A0ACB8HXL9_CITSI</name>
<sequence>MLICLVAAASKNIATDQKSLLAPKDHITYAPTNLLTQNWTSNTSVCTGISIPCDVNSHEVAALDISQFNLQGTIIPNTTGNLRNLKWLGLAYKLLDIFNFKIELSFLFGKLQKIKNLRLTGNPLDRILSGSIGIESPYITKLITTSNLLSFHVAAASNITTGQQALLALKAHISYDPTNLLAQNSTSNTSVCNWIGITCNVNSHRVTALNISSLNLQGTIPPQLGNLSSLTTLNLSHNKLSGDIPPSIFTMHKLKFLDFSDNQLSGSLSSVTFNLSSVLDIRLDSDKLSDEIPHEIGYLPNLENLVLGFNNLVGVTPAAIFNMSTVKEIYRFSGTIPSFITNASKLVYLDMGTNSFSGIIPNTIGNNLRNLDWLDLTYNCLTSLTLELSFLSSLTNCKKLRFLGLTGNPLDGVLPTSIDLEGNKLTGSIPVTFGRLQKLQGLYLPFNKLAGSIPDHLCHLARLNTLGLAGNKFSGSIPSCLGNLTSPRSPDLGSNRLTSVLPSTFWNLKDILFFDLSSNSLDGPLSLDIGNLKVVIGINLSRNNFSGDIPSTIGGLKDLQNISLACNGLEGLIPESFGYLTGLEILDLSNNKIFGFILISFEKLLYLKS</sequence>
<keyword evidence="1" id="KW-0808">Transferase</keyword>
<dbReference type="EMBL" id="CM039178">
    <property type="protein sequence ID" value="KAH9679027.1"/>
    <property type="molecule type" value="Genomic_DNA"/>
</dbReference>
<evidence type="ECO:0000313" key="2">
    <source>
        <dbReference type="Proteomes" id="UP000829398"/>
    </source>
</evidence>